<keyword evidence="2" id="KW-1185">Reference proteome</keyword>
<evidence type="ECO:0000313" key="2">
    <source>
        <dbReference type="Proteomes" id="UP000009273"/>
    </source>
</evidence>
<dbReference type="EMBL" id="JN638751">
    <property type="protein sequence ID" value="AEO93757.1"/>
    <property type="molecule type" value="Genomic_DNA"/>
</dbReference>
<reference evidence="1 2" key="1">
    <citation type="submission" date="2011-09" db="EMBL/GenBank/DDBJ databases">
        <authorList>
            <person name="Pope W.H."/>
            <person name="Pedulla M.L."/>
            <person name="Ford M.E."/>
            <person name="Peebles C.L."/>
            <person name="Hatfull G.H."/>
            <person name="Hendrix R.W."/>
        </authorList>
    </citation>
    <scope>NUCLEOTIDE SEQUENCE [LARGE SCALE GENOMIC DNA]</scope>
    <source>
        <strain evidence="1">G</strain>
    </source>
</reference>
<sequence>MVSMLNIYKISKQMEKIHKKVTLLNRKQSSFGLTAEEEEKLRDYRLESWILHEELIETHLGITVIPYVLDDECTAALRDIQKVIPWRGGLIRRDGEYEEITTKAIDISVDERDYIAKKLEILHENVLLNFESFSSTEEGYEYMREVSKVVSTEKDGNVLDVLVYLDARYREFAELLDIQLQEVEVVWEDEE</sequence>
<name>G3MAP0_9CAUD</name>
<dbReference type="KEGG" id="vg:18563713"/>
<gene>
    <name evidence="1" type="primary">499</name>
    <name evidence="1" type="ORF">G_499</name>
</gene>
<dbReference type="RefSeq" id="YP_009015802.1">
    <property type="nucleotide sequence ID" value="NC_023719.1"/>
</dbReference>
<proteinExistence type="predicted"/>
<dbReference type="Proteomes" id="UP000009273">
    <property type="component" value="Segment"/>
</dbReference>
<accession>G3MAP0</accession>
<protein>
    <submittedName>
        <fullName evidence="1">Gp499</fullName>
    </submittedName>
</protein>
<organism evidence="1 2">
    <name type="scientific">Bacillus phage G</name>
    <dbReference type="NCBI Taxonomy" id="2884420"/>
    <lineage>
        <taxon>Viruses</taxon>
        <taxon>Duplodnaviria</taxon>
        <taxon>Heunggongvirae</taxon>
        <taxon>Uroviricota</taxon>
        <taxon>Caudoviricetes</taxon>
        <taxon>Donellivirus</taxon>
        <taxon>Donellivirus gee</taxon>
    </lineage>
</organism>
<evidence type="ECO:0000313" key="1">
    <source>
        <dbReference type="EMBL" id="AEO93757.1"/>
    </source>
</evidence>
<dbReference type="GeneID" id="18563713"/>